<dbReference type="PANTHER" id="PTHR31702:SF2">
    <property type="entry name" value="TESTIS-EXPRESSED PROTEIN 33"/>
    <property type="match status" value="1"/>
</dbReference>
<dbReference type="Ensembl" id="ENSSTOT00000027049.2">
    <property type="protein sequence ID" value="ENSSTOP00000019975.2"/>
    <property type="gene ID" value="ENSSTOG00000023588.2"/>
</dbReference>
<evidence type="ECO:0000313" key="2">
    <source>
        <dbReference type="Ensembl" id="ENSSTOP00000019975.2"/>
    </source>
</evidence>
<organism evidence="2 3">
    <name type="scientific">Ictidomys tridecemlineatus</name>
    <name type="common">Thirteen-lined ground squirrel</name>
    <name type="synonym">Spermophilus tridecemlineatus</name>
    <dbReference type="NCBI Taxonomy" id="43179"/>
    <lineage>
        <taxon>Eukaryota</taxon>
        <taxon>Metazoa</taxon>
        <taxon>Chordata</taxon>
        <taxon>Craniata</taxon>
        <taxon>Vertebrata</taxon>
        <taxon>Euteleostomi</taxon>
        <taxon>Mammalia</taxon>
        <taxon>Eutheria</taxon>
        <taxon>Euarchontoglires</taxon>
        <taxon>Glires</taxon>
        <taxon>Rodentia</taxon>
        <taxon>Sciuromorpha</taxon>
        <taxon>Sciuridae</taxon>
        <taxon>Xerinae</taxon>
        <taxon>Marmotini</taxon>
        <taxon>Ictidomys</taxon>
    </lineage>
</organism>
<feature type="compositionally biased region" description="Basic and acidic residues" evidence="1">
    <location>
        <begin position="61"/>
        <end position="70"/>
    </location>
</feature>
<dbReference type="FunCoup" id="I3N6H9">
    <property type="interactions" value="4"/>
</dbReference>
<dbReference type="AlphaFoldDB" id="I3N6H9"/>
<dbReference type="Pfam" id="PF15400">
    <property type="entry name" value="TEX33"/>
    <property type="match status" value="1"/>
</dbReference>
<dbReference type="HOGENOM" id="CLU_086691_0_0_1"/>
<feature type="compositionally biased region" description="Polar residues" evidence="1">
    <location>
        <begin position="132"/>
        <end position="146"/>
    </location>
</feature>
<evidence type="ECO:0008006" key="4">
    <source>
        <dbReference type="Google" id="ProtNLM"/>
    </source>
</evidence>
<feature type="region of interest" description="Disordered" evidence="1">
    <location>
        <begin position="1"/>
        <end position="119"/>
    </location>
</feature>
<dbReference type="PANTHER" id="PTHR31702">
    <property type="entry name" value="TESTIS-EXPRESSED PROTEIN 33"/>
    <property type="match status" value="1"/>
</dbReference>
<reference evidence="3" key="1">
    <citation type="submission" date="2011-11" db="EMBL/GenBank/DDBJ databases">
        <title>The Draft Genome of Spermophilus tridecemlineatus.</title>
        <authorList>
            <consortium name="The Broad Institute Genome Assembly &amp; Analysis Group"/>
            <consortium name="Computational R&amp;D Group"/>
            <consortium name="and Sequencing Platform"/>
            <person name="Di Palma F."/>
            <person name="Alfoldi J."/>
            <person name="Johnson J."/>
            <person name="Berlin A."/>
            <person name="Gnerre S."/>
            <person name="Jaffe D."/>
            <person name="MacCallum I."/>
            <person name="Young S."/>
            <person name="Walker B.J."/>
            <person name="Lindblad-Toh K."/>
        </authorList>
    </citation>
    <scope>NUCLEOTIDE SEQUENCE [LARGE SCALE GENOMIC DNA]</scope>
</reference>
<dbReference type="EMBL" id="AGTP01024282">
    <property type="status" value="NOT_ANNOTATED_CDS"/>
    <property type="molecule type" value="Genomic_DNA"/>
</dbReference>
<dbReference type="EMBL" id="AGTP01024283">
    <property type="status" value="NOT_ANNOTATED_CDS"/>
    <property type="molecule type" value="Genomic_DNA"/>
</dbReference>
<dbReference type="InterPro" id="IPR029234">
    <property type="entry name" value="CIMIP4"/>
</dbReference>
<feature type="region of interest" description="Disordered" evidence="1">
    <location>
        <begin position="131"/>
        <end position="154"/>
    </location>
</feature>
<proteinExistence type="predicted"/>
<dbReference type="Proteomes" id="UP000005215">
    <property type="component" value="Unassembled WGS sequence"/>
</dbReference>
<keyword evidence="3" id="KW-1185">Reference proteome</keyword>
<sequence length="204" mass="22130">SRFKYQVPLSPRGAQGSSLECGHPEVPPPPPSAASREPLCMDPPPRALRGGTEGAQPNEGPKSRTQEHRGAPASRKSSAIPENICHKFGSKVVDQLVSEEQVSKQGTGGGEEPASESPWQHLVSTCYVPSAGCSSRSPTGPPQETKSLMKASYTPEVIEKSVRDVGHWHGRRTDDLGRWHQKNAMNMNLQKALEEKYGEKSKAK</sequence>
<evidence type="ECO:0000256" key="1">
    <source>
        <dbReference type="SAM" id="MobiDB-lite"/>
    </source>
</evidence>
<evidence type="ECO:0000313" key="3">
    <source>
        <dbReference type="Proteomes" id="UP000005215"/>
    </source>
</evidence>
<name>I3N6H9_ICTTR</name>
<dbReference type="STRING" id="43179.ENSSTOP00000019975"/>
<dbReference type="GeneTree" id="ENSGT00390000013198"/>
<dbReference type="InParanoid" id="I3N6H9"/>
<protein>
    <recommendedName>
        <fullName evidence="4">Testis expressed 33</fullName>
    </recommendedName>
</protein>
<reference evidence="2" key="2">
    <citation type="submission" date="2025-08" db="UniProtKB">
        <authorList>
            <consortium name="Ensembl"/>
        </authorList>
    </citation>
    <scope>IDENTIFICATION</scope>
</reference>
<reference evidence="2" key="3">
    <citation type="submission" date="2025-09" db="UniProtKB">
        <authorList>
            <consortium name="Ensembl"/>
        </authorList>
    </citation>
    <scope>IDENTIFICATION</scope>
</reference>
<dbReference type="EMBL" id="AGTP01024284">
    <property type="status" value="NOT_ANNOTATED_CDS"/>
    <property type="molecule type" value="Genomic_DNA"/>
</dbReference>
<accession>I3N6H9</accession>